<reference evidence="2 3" key="1">
    <citation type="journal article" date="2018" name="Evol. Lett.">
        <title>Horizontal gene cluster transfer increased hallucinogenic mushroom diversity.</title>
        <authorList>
            <person name="Reynolds H.T."/>
            <person name="Vijayakumar V."/>
            <person name="Gluck-Thaler E."/>
            <person name="Korotkin H.B."/>
            <person name="Matheny P.B."/>
            <person name="Slot J.C."/>
        </authorList>
    </citation>
    <scope>NUCLEOTIDE SEQUENCE [LARGE SCALE GENOMIC DNA]</scope>
    <source>
        <strain evidence="2 3">2629</strain>
    </source>
</reference>
<feature type="compositionally biased region" description="Basic and acidic residues" evidence="1">
    <location>
        <begin position="103"/>
        <end position="117"/>
    </location>
</feature>
<dbReference type="AlphaFoldDB" id="A0A409VCV4"/>
<feature type="region of interest" description="Disordered" evidence="1">
    <location>
        <begin position="98"/>
        <end position="121"/>
    </location>
</feature>
<evidence type="ECO:0000313" key="3">
    <source>
        <dbReference type="Proteomes" id="UP000284842"/>
    </source>
</evidence>
<protein>
    <submittedName>
        <fullName evidence="2">Uncharacterized protein</fullName>
    </submittedName>
</protein>
<name>A0A409VCV4_9AGAR</name>
<dbReference type="InParanoid" id="A0A409VCV4"/>
<evidence type="ECO:0000256" key="1">
    <source>
        <dbReference type="SAM" id="MobiDB-lite"/>
    </source>
</evidence>
<organism evidence="2 3">
    <name type="scientific">Panaeolus cyanescens</name>
    <dbReference type="NCBI Taxonomy" id="181874"/>
    <lineage>
        <taxon>Eukaryota</taxon>
        <taxon>Fungi</taxon>
        <taxon>Dikarya</taxon>
        <taxon>Basidiomycota</taxon>
        <taxon>Agaricomycotina</taxon>
        <taxon>Agaricomycetes</taxon>
        <taxon>Agaricomycetidae</taxon>
        <taxon>Agaricales</taxon>
        <taxon>Agaricineae</taxon>
        <taxon>Galeropsidaceae</taxon>
        <taxon>Panaeolus</taxon>
    </lineage>
</organism>
<dbReference type="OrthoDB" id="10594756at2759"/>
<sequence length="504" mass="57472">MSIPNPFKTKRPRTLADLHDAMKSTHPDDEQFSEFKNWIIFYHSSLKLVSSHVEQPPEIWQDFLSKIVALQPQLIQYTECWPVATYYDSYSKRQVYKQKQAHASKEKKKEGRMHSEHGGLSLTLPLANGRQSYTIPPRMTPNDYSGPVEGPTFTQKDYLPANASPSHDVVAANICDTCRLLRRNNLVEICKDRQLLTSLFRIGVTDDHHLQLLVALPHAQRQQFLTSISNEKMNANHKFQMLKALEPLQLAGLITSNQDSERPWLFSKFSSPISCPGDSVLLQYPLPEFKYRFRDAMGLAQYPNVFDHIYGMMEHRSAVYFDIPSPTLSQYTNSVLWLSRAFEPYDLRWHYRDFWPVRIYMTMKGSMFPTKPQFTEKDQSEACSSLFDKEVCNENNSGTSMVQVGQHSQPTSMDAATKNICNICSAFTATSVGLQARLSRFGLSAVLPVLAQMGLNCIYDFDDFCARNETERVEIMKLSGAGFSDLERFTLGPGLGFLLAKVHK</sequence>
<comment type="caution">
    <text evidence="2">The sequence shown here is derived from an EMBL/GenBank/DDBJ whole genome shotgun (WGS) entry which is preliminary data.</text>
</comment>
<gene>
    <name evidence="2" type="ORF">CVT24_005950</name>
</gene>
<dbReference type="Proteomes" id="UP000284842">
    <property type="component" value="Unassembled WGS sequence"/>
</dbReference>
<dbReference type="EMBL" id="NHTK01006132">
    <property type="protein sequence ID" value="PPQ63095.1"/>
    <property type="molecule type" value="Genomic_DNA"/>
</dbReference>
<keyword evidence="3" id="KW-1185">Reference proteome</keyword>
<evidence type="ECO:0000313" key="2">
    <source>
        <dbReference type="EMBL" id="PPQ63095.1"/>
    </source>
</evidence>
<proteinExistence type="predicted"/>
<accession>A0A409VCV4</accession>